<feature type="region of interest" description="Disordered" evidence="7">
    <location>
        <begin position="131"/>
        <end position="169"/>
    </location>
</feature>
<sequence length="488" mass="56000">MHNINTNIFVPERSHKMRICGVLNCGNSTYHLNKWRERHCTVHECNYGTARCTCDPLFELFPFPTEQKDPKTLQQWIKSVNRKDEVTGKNWQPKADSRICSVHFIDSKPTVKHPVPTLNLGYLLRKETKGRSLPKRHELPTQKAKTRQTDPHPDATDMTTATEQEEERVSPVTIVHDDHSYIYQCNCQDKCACYGCMGKQLTINKLKQRICELESQLEAMDTEKPQSQKKTVNFNLKNVLKQTNKHSSKKWTKKETDYKDELVIVLLKLRLALGNDLLADLFGISSSMCSCIINTWLKLLSSELECMVYWPSKEEVRNSLPTSFQLQMPKVRCILDCTEVFIQRPRNLELQALTWSDYKKHNTIKCLVGIAPNGLVTFYPRHGAVEPPMYPTDEIMADRGFPIQEALLMRQAKLVIPPGARGSEQMTIENVRKTKQVANLRIHVERAINRIKWFKILSGTLPIKIVPLADDIVTVCAALSNLHRPPVT</sequence>
<name>A0A8C6WRK7_9GOBI</name>
<evidence type="ECO:0000256" key="6">
    <source>
        <dbReference type="PROSITE-ProRule" id="PRU00309"/>
    </source>
</evidence>
<dbReference type="Pfam" id="PF05485">
    <property type="entry name" value="THAP"/>
    <property type="match status" value="1"/>
</dbReference>
<keyword evidence="3 6" id="KW-0863">Zinc-finger</keyword>
<dbReference type="InterPro" id="IPR027806">
    <property type="entry name" value="HARBI1_dom"/>
</dbReference>
<accession>A0A8C6WRK7</accession>
<evidence type="ECO:0000256" key="4">
    <source>
        <dbReference type="ARBA" id="ARBA00022833"/>
    </source>
</evidence>
<organism evidence="9 10">
    <name type="scientific">Neogobius melanostomus</name>
    <name type="common">round goby</name>
    <dbReference type="NCBI Taxonomy" id="47308"/>
    <lineage>
        <taxon>Eukaryota</taxon>
        <taxon>Metazoa</taxon>
        <taxon>Chordata</taxon>
        <taxon>Craniata</taxon>
        <taxon>Vertebrata</taxon>
        <taxon>Euteleostomi</taxon>
        <taxon>Actinopterygii</taxon>
        <taxon>Neopterygii</taxon>
        <taxon>Teleostei</taxon>
        <taxon>Neoteleostei</taxon>
        <taxon>Acanthomorphata</taxon>
        <taxon>Gobiaria</taxon>
        <taxon>Gobiiformes</taxon>
        <taxon>Gobioidei</taxon>
        <taxon>Gobiidae</taxon>
        <taxon>Benthophilinae</taxon>
        <taxon>Neogobiini</taxon>
        <taxon>Neogobius</taxon>
    </lineage>
</organism>
<reference evidence="9" key="2">
    <citation type="submission" date="2025-09" db="UniProtKB">
        <authorList>
            <consortium name="Ensembl"/>
        </authorList>
    </citation>
    <scope>IDENTIFICATION</scope>
</reference>
<dbReference type="Pfam" id="PF13613">
    <property type="entry name" value="HTH_Tnp_4"/>
    <property type="match status" value="1"/>
</dbReference>
<evidence type="ECO:0000256" key="2">
    <source>
        <dbReference type="ARBA" id="ARBA00022723"/>
    </source>
</evidence>
<reference evidence="9" key="1">
    <citation type="submission" date="2025-08" db="UniProtKB">
        <authorList>
            <consortium name="Ensembl"/>
        </authorList>
    </citation>
    <scope>IDENTIFICATION</scope>
</reference>
<keyword evidence="10" id="KW-1185">Reference proteome</keyword>
<keyword evidence="2" id="KW-0479">Metal-binding</keyword>
<evidence type="ECO:0000259" key="8">
    <source>
        <dbReference type="PROSITE" id="PS50950"/>
    </source>
</evidence>
<dbReference type="SUPFAM" id="SSF57716">
    <property type="entry name" value="Glucocorticoid receptor-like (DNA-binding domain)"/>
    <property type="match status" value="1"/>
</dbReference>
<protein>
    <recommendedName>
        <fullName evidence="8">THAP-type domain-containing protein</fullName>
    </recommendedName>
</protein>
<dbReference type="PROSITE" id="PS50950">
    <property type="entry name" value="ZF_THAP"/>
    <property type="match status" value="1"/>
</dbReference>
<dbReference type="InterPro" id="IPR006612">
    <property type="entry name" value="THAP_Znf"/>
</dbReference>
<keyword evidence="5 6" id="KW-0238">DNA-binding</keyword>
<dbReference type="Pfam" id="PF13359">
    <property type="entry name" value="DDE_Tnp_4"/>
    <property type="match status" value="1"/>
</dbReference>
<evidence type="ECO:0000256" key="7">
    <source>
        <dbReference type="SAM" id="MobiDB-lite"/>
    </source>
</evidence>
<feature type="compositionally biased region" description="Basic and acidic residues" evidence="7">
    <location>
        <begin position="131"/>
        <end position="140"/>
    </location>
</feature>
<evidence type="ECO:0000256" key="5">
    <source>
        <dbReference type="ARBA" id="ARBA00023125"/>
    </source>
</evidence>
<evidence type="ECO:0000313" key="9">
    <source>
        <dbReference type="Ensembl" id="ENSNMLP00000026428.1"/>
    </source>
</evidence>
<dbReference type="AlphaFoldDB" id="A0A8C6WRK7"/>
<dbReference type="SMART" id="SM00980">
    <property type="entry name" value="THAP"/>
    <property type="match status" value="1"/>
</dbReference>
<evidence type="ECO:0000256" key="1">
    <source>
        <dbReference type="ARBA" id="ARBA00001968"/>
    </source>
</evidence>
<dbReference type="InterPro" id="IPR027805">
    <property type="entry name" value="Transposase_HTH_dom"/>
</dbReference>
<proteinExistence type="predicted"/>
<dbReference type="Ensembl" id="ENSNMLT00000029536.1">
    <property type="protein sequence ID" value="ENSNMLP00000026428.1"/>
    <property type="gene ID" value="ENSNMLG00000016859.1"/>
</dbReference>
<keyword evidence="4" id="KW-0862">Zinc</keyword>
<evidence type="ECO:0000256" key="3">
    <source>
        <dbReference type="ARBA" id="ARBA00022771"/>
    </source>
</evidence>
<dbReference type="GO" id="GO:0008270">
    <property type="term" value="F:zinc ion binding"/>
    <property type="evidence" value="ECO:0007669"/>
    <property type="project" value="UniProtKB-KW"/>
</dbReference>
<dbReference type="PANTHER" id="PTHR23080">
    <property type="entry name" value="THAP DOMAIN PROTEIN"/>
    <property type="match status" value="1"/>
</dbReference>
<evidence type="ECO:0000313" key="10">
    <source>
        <dbReference type="Proteomes" id="UP000694523"/>
    </source>
</evidence>
<dbReference type="GO" id="GO:0003677">
    <property type="term" value="F:DNA binding"/>
    <property type="evidence" value="ECO:0007669"/>
    <property type="project" value="UniProtKB-UniRule"/>
</dbReference>
<feature type="domain" description="THAP-type" evidence="8">
    <location>
        <begin position="36"/>
        <end position="119"/>
    </location>
</feature>
<comment type="cofactor">
    <cofactor evidence="1">
        <name>a divalent metal cation</name>
        <dbReference type="ChEBI" id="CHEBI:60240"/>
    </cofactor>
</comment>
<dbReference type="Proteomes" id="UP000694523">
    <property type="component" value="Unplaced"/>
</dbReference>